<organism evidence="2 3">
    <name type="scientific">Neurospora tetrasperma (strain FGSC 2508 / ATCC MYA-4615 / P0657)</name>
    <dbReference type="NCBI Taxonomy" id="510951"/>
    <lineage>
        <taxon>Eukaryota</taxon>
        <taxon>Fungi</taxon>
        <taxon>Dikarya</taxon>
        <taxon>Ascomycota</taxon>
        <taxon>Pezizomycotina</taxon>
        <taxon>Sordariomycetes</taxon>
        <taxon>Sordariomycetidae</taxon>
        <taxon>Sordariales</taxon>
        <taxon>Sordariaceae</taxon>
        <taxon>Neurospora</taxon>
    </lineage>
</organism>
<reference evidence="3" key="1">
    <citation type="journal article" date="2011" name="Genetics">
        <title>Massive changes in genome architecture accompany the transition to self-fertility in the filamentous fungus Neurospora tetrasperma.</title>
        <authorList>
            <person name="Ellison C.E."/>
            <person name="Stajich J.E."/>
            <person name="Jacobson D.J."/>
            <person name="Natvig D.O."/>
            <person name="Lapidus A."/>
            <person name="Foster B."/>
            <person name="Aerts A."/>
            <person name="Riley R."/>
            <person name="Lindquist E.A."/>
            <person name="Grigoriev I.V."/>
            <person name="Taylor J.W."/>
        </authorList>
    </citation>
    <scope>NUCLEOTIDE SEQUENCE [LARGE SCALE GENOMIC DNA]</scope>
    <source>
        <strain evidence="3">FGSC 2508 / P0657</strain>
    </source>
</reference>
<proteinExistence type="predicted"/>
<evidence type="ECO:0000313" key="2">
    <source>
        <dbReference type="EMBL" id="EGO57762.1"/>
    </source>
</evidence>
<dbReference type="EMBL" id="GL891304">
    <property type="protein sequence ID" value="EGO57762.1"/>
    <property type="molecule type" value="Genomic_DNA"/>
</dbReference>
<keyword evidence="3" id="KW-1185">Reference proteome</keyword>
<dbReference type="OrthoDB" id="10358938at2759"/>
<dbReference type="KEGG" id="nte:NEUTE1DRAFT62953"/>
<feature type="non-terminal residue" evidence="2">
    <location>
        <position position="194"/>
    </location>
</feature>
<dbReference type="AlphaFoldDB" id="F8MM88"/>
<feature type="region of interest" description="Disordered" evidence="1">
    <location>
        <begin position="7"/>
        <end position="27"/>
    </location>
</feature>
<feature type="region of interest" description="Disordered" evidence="1">
    <location>
        <begin position="152"/>
        <end position="194"/>
    </location>
</feature>
<gene>
    <name evidence="2" type="ORF">NEUTE1DRAFT_62953</name>
</gene>
<dbReference type="GeneID" id="20828980"/>
<evidence type="ECO:0000313" key="3">
    <source>
        <dbReference type="Proteomes" id="UP000008065"/>
    </source>
</evidence>
<sequence>MAKVAAAAAAAYDKHGPSRLDDGSQGPVHRGRVVHFISYTSTQKSTSSSMIAEEIRLTSRHRTYTVGMPDGGGGGASTSSQGRPHCHAHCSSGSQAPAMYACTEHSVHTRKRPFQCPSRSSYQSHPEATDTPISQAIVNPKGVISGQVVTRRSPDPRLAENCPMADKQKRDQTQPQEEEQGKGVSLKANIAVNA</sequence>
<dbReference type="HOGENOM" id="CLU_122028_0_0_1"/>
<dbReference type="VEuPathDB" id="FungiDB:NEUTE1DRAFT_62953"/>
<feature type="region of interest" description="Disordered" evidence="1">
    <location>
        <begin position="67"/>
        <end position="90"/>
    </location>
</feature>
<name>F8MM88_NEUT8</name>
<feature type="compositionally biased region" description="Polar residues" evidence="1">
    <location>
        <begin position="117"/>
        <end position="137"/>
    </location>
</feature>
<dbReference type="RefSeq" id="XP_009850854.1">
    <property type="nucleotide sequence ID" value="XM_009852552.2"/>
</dbReference>
<feature type="region of interest" description="Disordered" evidence="1">
    <location>
        <begin position="113"/>
        <end position="137"/>
    </location>
</feature>
<protein>
    <submittedName>
        <fullName evidence="2">Uncharacterized protein</fullName>
    </submittedName>
</protein>
<evidence type="ECO:0000256" key="1">
    <source>
        <dbReference type="SAM" id="MobiDB-lite"/>
    </source>
</evidence>
<accession>F8MM88</accession>
<dbReference type="Proteomes" id="UP000008065">
    <property type="component" value="Unassembled WGS sequence"/>
</dbReference>
<feature type="compositionally biased region" description="Basic and acidic residues" evidence="1">
    <location>
        <begin position="12"/>
        <end position="22"/>
    </location>
</feature>